<evidence type="ECO:0000259" key="1">
    <source>
        <dbReference type="Pfam" id="PF08794"/>
    </source>
</evidence>
<organism evidence="2 3">
    <name type="scientific">Moraxella pluranimalium</name>
    <dbReference type="NCBI Taxonomy" id="470453"/>
    <lineage>
        <taxon>Bacteria</taxon>
        <taxon>Pseudomonadati</taxon>
        <taxon>Pseudomonadota</taxon>
        <taxon>Gammaproteobacteria</taxon>
        <taxon>Moraxellales</taxon>
        <taxon>Moraxellaceae</taxon>
        <taxon>Moraxella</taxon>
    </lineage>
</organism>
<comment type="caution">
    <text evidence="2">The sequence shown here is derived from an EMBL/GenBank/DDBJ whole genome shotgun (WGS) entry which is preliminary data.</text>
</comment>
<dbReference type="EMBL" id="MUYU01000002">
    <property type="protein sequence ID" value="OOS26295.1"/>
    <property type="molecule type" value="Genomic_DNA"/>
</dbReference>
<accession>A0A1T0CVC7</accession>
<dbReference type="OrthoDB" id="5679261at2"/>
<evidence type="ECO:0000313" key="2">
    <source>
        <dbReference type="EMBL" id="OOS26295.1"/>
    </source>
</evidence>
<name>A0A1T0CVC7_9GAMM</name>
<dbReference type="Proteomes" id="UP000189800">
    <property type="component" value="Unassembled WGS sequence"/>
</dbReference>
<feature type="domain" description="Factor H binding protein-like C-terminal" evidence="1">
    <location>
        <begin position="170"/>
        <end position="266"/>
    </location>
</feature>
<evidence type="ECO:0000313" key="3">
    <source>
        <dbReference type="Proteomes" id="UP000189800"/>
    </source>
</evidence>
<protein>
    <recommendedName>
        <fullName evidence="1">Factor H binding protein-like C-terminal domain-containing protein</fullName>
    </recommendedName>
</protein>
<dbReference type="STRING" id="470453.B0680_00485"/>
<dbReference type="InterPro" id="IPR014902">
    <property type="entry name" value="FHBP-like_C"/>
</dbReference>
<dbReference type="Gene3D" id="2.40.160.90">
    <property type="match status" value="1"/>
</dbReference>
<keyword evidence="3" id="KW-1185">Reference proteome</keyword>
<gene>
    <name evidence="2" type="ORF">B0680_00485</name>
</gene>
<dbReference type="SUPFAM" id="SSF56925">
    <property type="entry name" value="OMPA-like"/>
    <property type="match status" value="1"/>
</dbReference>
<dbReference type="AlphaFoldDB" id="A0A1T0CVC7"/>
<reference evidence="2 3" key="1">
    <citation type="submission" date="2017-02" db="EMBL/GenBank/DDBJ databases">
        <title>Draft genome sequence of Moraxella pluranimalium CCUG 54913T type strain.</title>
        <authorList>
            <person name="Salva-Serra F."/>
            <person name="Engstrom-Jakobsson H."/>
            <person name="Thorell K."/>
            <person name="Jaen-Luchoro D."/>
            <person name="Gonzales-Siles L."/>
            <person name="Karlsson R."/>
            <person name="Yazdan S."/>
            <person name="Boulund F."/>
            <person name="Johnning A."/>
            <person name="Engstrand L."/>
            <person name="Kristiansson E."/>
            <person name="Moore E."/>
        </authorList>
    </citation>
    <scope>NUCLEOTIDE SEQUENCE [LARGE SCALE GENOMIC DNA]</scope>
    <source>
        <strain evidence="2 3">CCUG 54913</strain>
    </source>
</reference>
<proteinExistence type="predicted"/>
<dbReference type="InterPro" id="IPR011250">
    <property type="entry name" value="OMP/PagP_B-barrel"/>
</dbReference>
<sequence length="291" mass="31100">MNRTVLVIGVVAGAVALSACSSKGDSASSGYSVSSSVVEANKVIVLPYANGWDVPYAAYHKDDKSGDVDGGYYQGNEASLHRANTVLDTKGLSKGYHENQKNYDVANFDGYSFRVRGTERIYNQPYSVVYGRQHDEVTAKSNTNPSATTRQLAKDQFNINHIVGYATPSSQMPTSGTAVYQGKAFSGYGTGDLRYEVNFDNRRGEGRITGVADTGTIELNRGYISDIKLGVKTMRGIESSAYAGGYSGKYQLGFFGPNAEEVAGRVTLNGSQAGTYTNGKGQAEVGFGGQR</sequence>
<dbReference type="PROSITE" id="PS51257">
    <property type="entry name" value="PROKAR_LIPOPROTEIN"/>
    <property type="match status" value="1"/>
</dbReference>
<dbReference type="Pfam" id="PF08794">
    <property type="entry name" value="FHBP_C"/>
    <property type="match status" value="1"/>
</dbReference>
<dbReference type="RefSeq" id="WP_078253094.1">
    <property type="nucleotide sequence ID" value="NZ_MUYU01000002.1"/>
</dbReference>